<dbReference type="EMBL" id="JBBNAG010000009">
    <property type="protein sequence ID" value="KAK9104875.1"/>
    <property type="molecule type" value="Genomic_DNA"/>
</dbReference>
<proteinExistence type="predicted"/>
<keyword evidence="2" id="KW-1185">Reference proteome</keyword>
<sequence>MVPKVLVTIAPVWRQKYKIFHLSTIIRRKGNKVECLNNIAEEWIDDPEALKRTCGYRFLQTLAY</sequence>
<protein>
    <submittedName>
        <fullName evidence="1">Uncharacterized protein</fullName>
    </submittedName>
</protein>
<comment type="caution">
    <text evidence="1">The sequence shown here is derived from an EMBL/GenBank/DDBJ whole genome shotgun (WGS) entry which is preliminary data.</text>
</comment>
<organism evidence="1 2">
    <name type="scientific">Stephania cephalantha</name>
    <dbReference type="NCBI Taxonomy" id="152367"/>
    <lineage>
        <taxon>Eukaryota</taxon>
        <taxon>Viridiplantae</taxon>
        <taxon>Streptophyta</taxon>
        <taxon>Embryophyta</taxon>
        <taxon>Tracheophyta</taxon>
        <taxon>Spermatophyta</taxon>
        <taxon>Magnoliopsida</taxon>
        <taxon>Ranunculales</taxon>
        <taxon>Menispermaceae</taxon>
        <taxon>Menispermoideae</taxon>
        <taxon>Cissampelideae</taxon>
        <taxon>Stephania</taxon>
    </lineage>
</organism>
<evidence type="ECO:0000313" key="1">
    <source>
        <dbReference type="EMBL" id="KAK9104875.1"/>
    </source>
</evidence>
<reference evidence="1 2" key="1">
    <citation type="submission" date="2024-01" db="EMBL/GenBank/DDBJ databases">
        <title>Genome assemblies of Stephania.</title>
        <authorList>
            <person name="Yang L."/>
        </authorList>
    </citation>
    <scope>NUCLEOTIDE SEQUENCE [LARGE SCALE GENOMIC DNA]</scope>
    <source>
        <strain evidence="1">JXDWG</strain>
        <tissue evidence="1">Leaf</tissue>
    </source>
</reference>
<accession>A0AAP0F3Y5</accession>
<dbReference type="AlphaFoldDB" id="A0AAP0F3Y5"/>
<dbReference type="Proteomes" id="UP001419268">
    <property type="component" value="Unassembled WGS sequence"/>
</dbReference>
<name>A0AAP0F3Y5_9MAGN</name>
<gene>
    <name evidence="1" type="ORF">Scep_021719</name>
</gene>
<evidence type="ECO:0000313" key="2">
    <source>
        <dbReference type="Proteomes" id="UP001419268"/>
    </source>
</evidence>